<evidence type="ECO:0000256" key="5">
    <source>
        <dbReference type="HAMAP-Rule" id="MF_00182"/>
    </source>
</evidence>
<dbReference type="PROSITE" id="PS00373">
    <property type="entry name" value="GART"/>
    <property type="match status" value="1"/>
</dbReference>
<proteinExistence type="inferred from homology"/>
<reference evidence="8" key="1">
    <citation type="journal article" date="2021" name="PeerJ">
        <title>Extensive microbial diversity within the chicken gut microbiome revealed by metagenomics and culture.</title>
        <authorList>
            <person name="Gilroy R."/>
            <person name="Ravi A."/>
            <person name="Getino M."/>
            <person name="Pursley I."/>
            <person name="Horton D.L."/>
            <person name="Alikhan N.F."/>
            <person name="Baker D."/>
            <person name="Gharbi K."/>
            <person name="Hall N."/>
            <person name="Watson M."/>
            <person name="Adriaenssens E.M."/>
            <person name="Foster-Nyarko E."/>
            <person name="Jarju S."/>
            <person name="Secka A."/>
            <person name="Antonio M."/>
            <person name="Oren A."/>
            <person name="Chaudhuri R.R."/>
            <person name="La Ragione R."/>
            <person name="Hildebrand F."/>
            <person name="Pallen M.J."/>
        </authorList>
    </citation>
    <scope>NUCLEOTIDE SEQUENCE</scope>
    <source>
        <strain evidence="8">6627</strain>
    </source>
</reference>
<dbReference type="EC" id="2.1.2.9" evidence="2 5"/>
<comment type="caution">
    <text evidence="8">The sequence shown here is derived from an EMBL/GenBank/DDBJ whole genome shotgun (WGS) entry which is preliminary data.</text>
</comment>
<protein>
    <recommendedName>
        <fullName evidence="2 5">Methionyl-tRNA formyltransferase</fullName>
        <ecNumber evidence="2 5">2.1.2.9</ecNumber>
    </recommendedName>
</protein>
<evidence type="ECO:0000259" key="7">
    <source>
        <dbReference type="Pfam" id="PF02911"/>
    </source>
</evidence>
<dbReference type="Pfam" id="PF00551">
    <property type="entry name" value="Formyl_trans_N"/>
    <property type="match status" value="1"/>
</dbReference>
<evidence type="ECO:0000256" key="3">
    <source>
        <dbReference type="ARBA" id="ARBA00022679"/>
    </source>
</evidence>
<dbReference type="SUPFAM" id="SSF53328">
    <property type="entry name" value="Formyltransferase"/>
    <property type="match status" value="1"/>
</dbReference>
<evidence type="ECO:0000313" key="8">
    <source>
        <dbReference type="EMBL" id="HIX01760.1"/>
    </source>
</evidence>
<dbReference type="InterPro" id="IPR001555">
    <property type="entry name" value="GART_AS"/>
</dbReference>
<feature type="domain" description="Formyl transferase C-terminal" evidence="7">
    <location>
        <begin position="206"/>
        <end position="304"/>
    </location>
</feature>
<comment type="function">
    <text evidence="5">Attaches a formyl group to the free amino group of methionyl-tRNA(fMet). The formyl group appears to play a dual role in the initiator identity of N-formylmethionyl-tRNA by promoting its recognition by IF2 and preventing the misappropriation of this tRNA by the elongation apparatus.</text>
</comment>
<dbReference type="Pfam" id="PF02911">
    <property type="entry name" value="Formyl_trans_C"/>
    <property type="match status" value="1"/>
</dbReference>
<dbReference type="InterPro" id="IPR005794">
    <property type="entry name" value="Fmt"/>
</dbReference>
<dbReference type="InterPro" id="IPR002376">
    <property type="entry name" value="Formyl_transf_N"/>
</dbReference>
<organism evidence="8 9">
    <name type="scientific">Candidatus Ligilactobacillus excrementigallinarum</name>
    <dbReference type="NCBI Taxonomy" id="2838641"/>
    <lineage>
        <taxon>Bacteria</taxon>
        <taxon>Bacillati</taxon>
        <taxon>Bacillota</taxon>
        <taxon>Bacilli</taxon>
        <taxon>Lactobacillales</taxon>
        <taxon>Lactobacillaceae</taxon>
        <taxon>Ligilactobacillus</taxon>
    </lineage>
</organism>
<gene>
    <name evidence="5 8" type="primary">fmt</name>
    <name evidence="8" type="ORF">H9861_03300</name>
</gene>
<dbReference type="HAMAP" id="MF_00182">
    <property type="entry name" value="Formyl_trans"/>
    <property type="match status" value="1"/>
</dbReference>
<sequence>MTSIVFMGTPAFAANILEGLIEETEYTIKAVVTQPDRKVGRKHILTPTPVKKVAVEHEIEVLQPEKISGSPEADQIIALNPDLIITAAFGQFIPMKVINAAKIGAINVHGSLLPKYRGGAPIQYAIMNGDQETGVSIIYMVKKMDAGDIITQASMPITNSDDAGTIFEKMSDLGRKTLLEILPDLIAGKTTATKQNEAQVVFSPTIKPEEEQLTLEQTAHQLDWKIRALRPAPGAYFKDFNGKRTKLWNIDVLNETTTQSAGTVVECGKHVLKVAAANGTVYQINRLQPAGKPQMEITAYLNGVGQGIKAGQKLINE</sequence>
<reference evidence="8" key="2">
    <citation type="submission" date="2021-04" db="EMBL/GenBank/DDBJ databases">
        <authorList>
            <person name="Gilroy R."/>
        </authorList>
    </citation>
    <scope>NUCLEOTIDE SEQUENCE</scope>
    <source>
        <strain evidence="8">6627</strain>
    </source>
</reference>
<dbReference type="AlphaFoldDB" id="A0A9D1UWI9"/>
<accession>A0A9D1UWI9</accession>
<dbReference type="Proteomes" id="UP000823963">
    <property type="component" value="Unassembled WGS sequence"/>
</dbReference>
<evidence type="ECO:0000313" key="9">
    <source>
        <dbReference type="Proteomes" id="UP000823963"/>
    </source>
</evidence>
<dbReference type="CDD" id="cd08704">
    <property type="entry name" value="Met_tRNA_FMT_C"/>
    <property type="match status" value="1"/>
</dbReference>
<evidence type="ECO:0000256" key="2">
    <source>
        <dbReference type="ARBA" id="ARBA00012261"/>
    </source>
</evidence>
<evidence type="ECO:0000256" key="1">
    <source>
        <dbReference type="ARBA" id="ARBA00010699"/>
    </source>
</evidence>
<keyword evidence="3 5" id="KW-0808">Transferase</keyword>
<dbReference type="InterPro" id="IPR011034">
    <property type="entry name" value="Formyl_transferase-like_C_sf"/>
</dbReference>
<dbReference type="InterPro" id="IPR044135">
    <property type="entry name" value="Met-tRNA-FMT_C"/>
</dbReference>
<dbReference type="InterPro" id="IPR036477">
    <property type="entry name" value="Formyl_transf_N_sf"/>
</dbReference>
<dbReference type="InterPro" id="IPR005793">
    <property type="entry name" value="Formyl_trans_C"/>
</dbReference>
<dbReference type="CDD" id="cd08646">
    <property type="entry name" value="FMT_core_Met-tRNA-FMT_N"/>
    <property type="match status" value="1"/>
</dbReference>
<dbReference type="PANTHER" id="PTHR11138">
    <property type="entry name" value="METHIONYL-TRNA FORMYLTRANSFERASE"/>
    <property type="match status" value="1"/>
</dbReference>
<feature type="domain" description="Formyl transferase N-terminal" evidence="6">
    <location>
        <begin position="4"/>
        <end position="181"/>
    </location>
</feature>
<dbReference type="PANTHER" id="PTHR11138:SF5">
    <property type="entry name" value="METHIONYL-TRNA FORMYLTRANSFERASE, MITOCHONDRIAL"/>
    <property type="match status" value="1"/>
</dbReference>
<dbReference type="GO" id="GO:0004479">
    <property type="term" value="F:methionyl-tRNA formyltransferase activity"/>
    <property type="evidence" value="ECO:0007669"/>
    <property type="project" value="UniProtKB-UniRule"/>
</dbReference>
<dbReference type="NCBIfam" id="TIGR00460">
    <property type="entry name" value="fmt"/>
    <property type="match status" value="1"/>
</dbReference>
<keyword evidence="4 5" id="KW-0648">Protein biosynthesis</keyword>
<dbReference type="GO" id="GO:0005829">
    <property type="term" value="C:cytosol"/>
    <property type="evidence" value="ECO:0007669"/>
    <property type="project" value="TreeGrafter"/>
</dbReference>
<evidence type="ECO:0000259" key="6">
    <source>
        <dbReference type="Pfam" id="PF00551"/>
    </source>
</evidence>
<name>A0A9D1UWI9_9LACO</name>
<comment type="similarity">
    <text evidence="1 5">Belongs to the Fmt family.</text>
</comment>
<dbReference type="Gene3D" id="3.40.50.12230">
    <property type="match status" value="1"/>
</dbReference>
<dbReference type="EMBL" id="DXFP01000025">
    <property type="protein sequence ID" value="HIX01760.1"/>
    <property type="molecule type" value="Genomic_DNA"/>
</dbReference>
<dbReference type="InterPro" id="IPR041711">
    <property type="entry name" value="Met-tRNA-FMT_N"/>
</dbReference>
<evidence type="ECO:0000256" key="4">
    <source>
        <dbReference type="ARBA" id="ARBA00022917"/>
    </source>
</evidence>
<feature type="binding site" evidence="5">
    <location>
        <begin position="111"/>
        <end position="114"/>
    </location>
    <ligand>
        <name>(6S)-5,6,7,8-tetrahydrofolate</name>
        <dbReference type="ChEBI" id="CHEBI:57453"/>
    </ligand>
</feature>
<dbReference type="SUPFAM" id="SSF50486">
    <property type="entry name" value="FMT C-terminal domain-like"/>
    <property type="match status" value="1"/>
</dbReference>
<comment type="catalytic activity">
    <reaction evidence="5">
        <text>L-methionyl-tRNA(fMet) + (6R)-10-formyltetrahydrofolate = N-formyl-L-methionyl-tRNA(fMet) + (6S)-5,6,7,8-tetrahydrofolate + H(+)</text>
        <dbReference type="Rhea" id="RHEA:24380"/>
        <dbReference type="Rhea" id="RHEA-COMP:9952"/>
        <dbReference type="Rhea" id="RHEA-COMP:9953"/>
        <dbReference type="ChEBI" id="CHEBI:15378"/>
        <dbReference type="ChEBI" id="CHEBI:57453"/>
        <dbReference type="ChEBI" id="CHEBI:78530"/>
        <dbReference type="ChEBI" id="CHEBI:78844"/>
        <dbReference type="ChEBI" id="CHEBI:195366"/>
        <dbReference type="EC" id="2.1.2.9"/>
    </reaction>
</comment>